<proteinExistence type="predicted"/>
<dbReference type="Gene3D" id="2.60.40.1120">
    <property type="entry name" value="Carboxypeptidase-like, regulatory domain"/>
    <property type="match status" value="1"/>
</dbReference>
<organism evidence="2">
    <name type="scientific">Thermofilum pendens</name>
    <dbReference type="NCBI Taxonomy" id="2269"/>
    <lineage>
        <taxon>Archaea</taxon>
        <taxon>Thermoproteota</taxon>
        <taxon>Thermoprotei</taxon>
        <taxon>Thermofilales</taxon>
        <taxon>Thermofilaceae</taxon>
        <taxon>Thermofilum</taxon>
    </lineage>
</organism>
<feature type="transmembrane region" description="Helical" evidence="1">
    <location>
        <begin position="547"/>
        <end position="566"/>
    </location>
</feature>
<evidence type="ECO:0008006" key="3">
    <source>
        <dbReference type="Google" id="ProtNLM"/>
    </source>
</evidence>
<dbReference type="EMBL" id="DTBQ01000130">
    <property type="protein sequence ID" value="HGM47020.1"/>
    <property type="molecule type" value="Genomic_DNA"/>
</dbReference>
<dbReference type="PANTHER" id="PTHR39198:SF1">
    <property type="entry name" value="ALPHA-GALACTOSIDASE NEW3 DOMAIN-CONTAINING PROTEIN"/>
    <property type="match status" value="1"/>
</dbReference>
<dbReference type="Gene3D" id="2.60.40.10">
    <property type="entry name" value="Immunoglobulins"/>
    <property type="match status" value="1"/>
</dbReference>
<dbReference type="AlphaFoldDB" id="A0A7C4D2H1"/>
<dbReference type="InterPro" id="IPR013783">
    <property type="entry name" value="Ig-like_fold"/>
</dbReference>
<gene>
    <name evidence="2" type="ORF">ENU21_04650</name>
</gene>
<evidence type="ECO:0000256" key="1">
    <source>
        <dbReference type="SAM" id="Phobius"/>
    </source>
</evidence>
<evidence type="ECO:0000313" key="2">
    <source>
        <dbReference type="EMBL" id="HGM47020.1"/>
    </source>
</evidence>
<name>A0A7C4D2H1_THEPE</name>
<dbReference type="PANTHER" id="PTHR39198">
    <property type="entry name" value="HYPOTHETICAL MEMBRANE PROTEIN, CONSERVED"/>
    <property type="match status" value="1"/>
</dbReference>
<keyword evidence="1" id="KW-0472">Membrane</keyword>
<dbReference type="Pfam" id="PF13620">
    <property type="entry name" value="CarboxypepD_reg"/>
    <property type="match status" value="1"/>
</dbReference>
<comment type="caution">
    <text evidence="2">The sequence shown here is derived from an EMBL/GenBank/DDBJ whole genome shotgun (WGS) entry which is preliminary data.</text>
</comment>
<accession>A0A7C4D2H1</accession>
<sequence length="573" mass="61311">MERGLRRIWTAFLLLLLMFALTKTSGQAILFYGSVVDSEGKPIAGAELAVLKDNLLVTTVSTSPDGSFQLQLPRGDYVLKVYKLGYQPVFVSFSATPERGGSIGSFVLREGVEVTPEALRFTVHQGDRIPIRFSVSNKGLDPIPVTFYLEAPAGWDCRIVTPEGLSTSEVYVLPGSSRNLTLLVSIPYNATSTATVRLIARWAGLQKSYEFKFNVEEKQLVILELPLKEVASYPGALIKIPLRLWNLFPIETTFTLAVSGPAGWIATLLDPSGVSVSRLTLPPGSSRNLTLIVYVHPATASGNYKLVVLVASDFSKTVREVAVSVESRYDLLNLTIPGERLNVTGGSAAQVTLALKNIGNAPTTAFISAKSQAPDILCRFQATGTSEMSTYVLPGEEKIIPLLVEALPGAQAGDYLVTLTAAGSSSRVEKSIVVRVEGSKALEVGTANLFIVAAPGSAGVANVNIANTGTMPLNVTARVVSAPPKFSVTPIPSSATLRPGEKLVLSVSVLVPSNASEGFYNVMFLVEADGLREYRVIVVEVTGEAQLGFFALAAPLAALSFMIVLFSQRRSRR</sequence>
<keyword evidence="1" id="KW-0812">Transmembrane</keyword>
<keyword evidence="1" id="KW-1133">Transmembrane helix</keyword>
<protein>
    <recommendedName>
        <fullName evidence="3">Alpha-galactosidase NEW3 domain-containing protein</fullName>
    </recommendedName>
</protein>
<dbReference type="InterPro" id="IPR008969">
    <property type="entry name" value="CarboxyPept-like_regulatory"/>
</dbReference>
<reference evidence="2" key="1">
    <citation type="journal article" date="2020" name="mSystems">
        <title>Genome- and Community-Level Interaction Insights into Carbon Utilization and Element Cycling Functions of Hydrothermarchaeota in Hydrothermal Sediment.</title>
        <authorList>
            <person name="Zhou Z."/>
            <person name="Liu Y."/>
            <person name="Xu W."/>
            <person name="Pan J."/>
            <person name="Luo Z.H."/>
            <person name="Li M."/>
        </authorList>
    </citation>
    <scope>NUCLEOTIDE SEQUENCE</scope>
    <source>
        <strain evidence="2">SpSt-649</strain>
    </source>
</reference>
<dbReference type="SUPFAM" id="SSF49464">
    <property type="entry name" value="Carboxypeptidase regulatory domain-like"/>
    <property type="match status" value="1"/>
</dbReference>